<name>A0A2Z4IN58_9BACT</name>
<evidence type="ECO:0000313" key="2">
    <source>
        <dbReference type="Proteomes" id="UP000248688"/>
    </source>
</evidence>
<gene>
    <name evidence="1" type="ORF">DN752_17685</name>
</gene>
<accession>A0A2Z4IN58</accession>
<sequence length="121" mass="13797">MPGQLEKLIRFLQEGSKTFEQQTGDAIDVSDVISVLEEMRDAFTESIKVSGRGMTLKHTERGYEISITPIRNFLLDHQTLPGDISELKKRMVNLVFSDNIGLFKQNYTFLDDLSIILEESN</sequence>
<evidence type="ECO:0000313" key="1">
    <source>
        <dbReference type="EMBL" id="AWW31813.1"/>
    </source>
</evidence>
<dbReference type="AlphaFoldDB" id="A0A2Z4IN58"/>
<dbReference type="KEGG" id="est:DN752_17685"/>
<proteinExistence type="predicted"/>
<dbReference type="Proteomes" id="UP000248688">
    <property type="component" value="Chromosome"/>
</dbReference>
<protein>
    <submittedName>
        <fullName evidence="1">Uncharacterized protein</fullName>
    </submittedName>
</protein>
<organism evidence="1 2">
    <name type="scientific">Echinicola strongylocentroti</name>
    <dbReference type="NCBI Taxonomy" id="1795355"/>
    <lineage>
        <taxon>Bacteria</taxon>
        <taxon>Pseudomonadati</taxon>
        <taxon>Bacteroidota</taxon>
        <taxon>Cytophagia</taxon>
        <taxon>Cytophagales</taxon>
        <taxon>Cyclobacteriaceae</taxon>
        <taxon>Echinicola</taxon>
    </lineage>
</organism>
<reference evidence="1 2" key="1">
    <citation type="submission" date="2018-06" db="EMBL/GenBank/DDBJ databases">
        <title>Echinicola strongylocentroti sp. nov., isolated from a sea urchin Strongylocentrotus intermedius.</title>
        <authorList>
            <person name="Bae S.S."/>
        </authorList>
    </citation>
    <scope>NUCLEOTIDE SEQUENCE [LARGE SCALE GENOMIC DNA]</scope>
    <source>
        <strain evidence="1 2">MEBiC08714</strain>
    </source>
</reference>
<dbReference type="EMBL" id="CP030041">
    <property type="protein sequence ID" value="AWW31813.1"/>
    <property type="molecule type" value="Genomic_DNA"/>
</dbReference>
<keyword evidence="2" id="KW-1185">Reference proteome</keyword>